<dbReference type="EMBL" id="JGEU01000030">
    <property type="protein sequence ID" value="EYB11093.1"/>
    <property type="molecule type" value="Genomic_DNA"/>
</dbReference>
<accession>A0AB73AQ46</accession>
<dbReference type="Proteomes" id="UP000021175">
    <property type="component" value="Unassembled WGS sequence"/>
</dbReference>
<proteinExistence type="predicted"/>
<sequence length="43" mass="5088">MFLFLRSILIRCCKNKNNFIQSITFCDYFAIKAQKAPERGVKM</sequence>
<comment type="caution">
    <text evidence="1">The sequence shown here is derived from an EMBL/GenBank/DDBJ whole genome shotgun (WGS) entry which is preliminary data.</text>
</comment>
<organism evidence="1 2">
    <name type="scientific">Bacteroides fragilis str. 3783N1-6</name>
    <dbReference type="NCBI Taxonomy" id="1339310"/>
    <lineage>
        <taxon>Bacteria</taxon>
        <taxon>Pseudomonadati</taxon>
        <taxon>Bacteroidota</taxon>
        <taxon>Bacteroidia</taxon>
        <taxon>Bacteroidales</taxon>
        <taxon>Bacteroidaceae</taxon>
        <taxon>Bacteroides</taxon>
    </lineage>
</organism>
<evidence type="ECO:0000313" key="2">
    <source>
        <dbReference type="Proteomes" id="UP000021175"/>
    </source>
</evidence>
<gene>
    <name evidence="1" type="ORF">M119_0626</name>
</gene>
<name>A0AB73AQ46_BACFG</name>
<reference evidence="1 2" key="1">
    <citation type="submission" date="2014-02" db="EMBL/GenBank/DDBJ databases">
        <authorList>
            <person name="Sears C."/>
            <person name="Carroll K."/>
            <person name="Sack B.R."/>
            <person name="Qadri F."/>
            <person name="Myers L.L."/>
            <person name="Chung G.-T."/>
            <person name="Escheverria P."/>
            <person name="Fraser C.M."/>
            <person name="Sadzewicz L."/>
            <person name="Shefchek K.A."/>
            <person name="Tallon L."/>
            <person name="Das S.P."/>
            <person name="Daugherty S."/>
            <person name="Mongodin E.F."/>
        </authorList>
    </citation>
    <scope>NUCLEOTIDE SEQUENCE [LARGE SCALE GENOMIC DNA]</scope>
    <source>
        <strain evidence="1 2">3783N1-6</strain>
    </source>
</reference>
<evidence type="ECO:0000313" key="1">
    <source>
        <dbReference type="EMBL" id="EYB11093.1"/>
    </source>
</evidence>
<protein>
    <submittedName>
        <fullName evidence="1">Uncharacterized protein</fullName>
    </submittedName>
</protein>
<dbReference type="AlphaFoldDB" id="A0AB73AQ46"/>